<dbReference type="RefSeq" id="WP_064588039.1">
    <property type="nucleotide sequence ID" value="NZ_CP015852.1"/>
</dbReference>
<gene>
    <name evidence="2" type="ORF">A8L59_15390</name>
</gene>
<dbReference type="Proteomes" id="UP000078142">
    <property type="component" value="Chromosome"/>
</dbReference>
<evidence type="ECO:0000313" key="2">
    <source>
        <dbReference type="EMBL" id="ANH98739.1"/>
    </source>
</evidence>
<evidence type="ECO:0000313" key="3">
    <source>
        <dbReference type="Proteomes" id="UP000078142"/>
    </source>
</evidence>
<feature type="transmembrane region" description="Helical" evidence="1">
    <location>
        <begin position="16"/>
        <end position="37"/>
    </location>
</feature>
<feature type="transmembrane region" description="Helical" evidence="1">
    <location>
        <begin position="58"/>
        <end position="81"/>
    </location>
</feature>
<feature type="transmembrane region" description="Helical" evidence="1">
    <location>
        <begin position="87"/>
        <end position="109"/>
    </location>
</feature>
<dbReference type="EMBL" id="CP015852">
    <property type="protein sequence ID" value="ANH98739.1"/>
    <property type="molecule type" value="Genomic_DNA"/>
</dbReference>
<keyword evidence="1" id="KW-1133">Transmembrane helix</keyword>
<keyword evidence="1" id="KW-0472">Membrane</keyword>
<evidence type="ECO:0000256" key="1">
    <source>
        <dbReference type="SAM" id="Phobius"/>
    </source>
</evidence>
<proteinExistence type="predicted"/>
<accession>A0AAC9BUT8</accession>
<reference evidence="2 3" key="1">
    <citation type="submission" date="2016-05" db="EMBL/GenBank/DDBJ databases">
        <authorList>
            <person name="Wang S."/>
            <person name="Zhu B."/>
        </authorList>
    </citation>
    <scope>NUCLEOTIDE SEQUENCE [LARGE SCALE GENOMIC DNA]</scope>
    <source>
        <strain evidence="2 3">CRS05-R5</strain>
    </source>
</reference>
<name>A0AAC9BUT8_9PSED</name>
<keyword evidence="1" id="KW-0812">Transmembrane</keyword>
<sequence length="118" mass="13949">MVVNCIGQFIELEGDLVWVVILVVFVLFALYGFAFSVPSLRNRLDGKMIGEKHYNLRWVLIEMVFLSMILAIAFVPFMMGFDFFNGVSYWVIAFFLFVLFFGLFCYLSFFQRSFRCRR</sequence>
<dbReference type="GeneID" id="93489776"/>
<protein>
    <submittedName>
        <fullName evidence="2">Uncharacterized protein</fullName>
    </submittedName>
</protein>
<organism evidence="2 3">
    <name type="scientific">Pseudomonas koreensis</name>
    <dbReference type="NCBI Taxonomy" id="198620"/>
    <lineage>
        <taxon>Bacteria</taxon>
        <taxon>Pseudomonadati</taxon>
        <taxon>Pseudomonadota</taxon>
        <taxon>Gammaproteobacteria</taxon>
        <taxon>Pseudomonadales</taxon>
        <taxon>Pseudomonadaceae</taxon>
        <taxon>Pseudomonas</taxon>
    </lineage>
</organism>
<dbReference type="AlphaFoldDB" id="A0AAC9BUT8"/>